<dbReference type="InterPro" id="IPR016039">
    <property type="entry name" value="Thiolase-like"/>
</dbReference>
<organism evidence="5 6">
    <name type="scientific">Prosthecobacter algae</name>
    <dbReference type="NCBI Taxonomy" id="1144682"/>
    <lineage>
        <taxon>Bacteria</taxon>
        <taxon>Pseudomonadati</taxon>
        <taxon>Verrucomicrobiota</taxon>
        <taxon>Verrucomicrobiia</taxon>
        <taxon>Verrucomicrobiales</taxon>
        <taxon>Verrucomicrobiaceae</taxon>
        <taxon>Prosthecobacter</taxon>
    </lineage>
</organism>
<dbReference type="PANTHER" id="PTHR34069:SF2">
    <property type="entry name" value="BETA-KETOACYL-[ACYL-CARRIER-PROTEIN] SYNTHASE III"/>
    <property type="match status" value="1"/>
</dbReference>
<comment type="caution">
    <text evidence="5">The sequence shown here is derived from an EMBL/GenBank/DDBJ whole genome shotgun (WGS) entry which is preliminary data.</text>
</comment>
<evidence type="ECO:0000256" key="1">
    <source>
        <dbReference type="ARBA" id="ARBA00022679"/>
    </source>
</evidence>
<dbReference type="SUPFAM" id="SSF53901">
    <property type="entry name" value="Thiolase-like"/>
    <property type="match status" value="1"/>
</dbReference>
<evidence type="ECO:0000256" key="2">
    <source>
        <dbReference type="ARBA" id="ARBA00023315"/>
    </source>
</evidence>
<dbReference type="PANTHER" id="PTHR34069">
    <property type="entry name" value="3-OXOACYL-[ACYL-CARRIER-PROTEIN] SYNTHASE 3"/>
    <property type="match status" value="1"/>
</dbReference>
<reference evidence="6" key="1">
    <citation type="journal article" date="2019" name="Int. J. Syst. Evol. Microbiol.">
        <title>The Global Catalogue of Microorganisms (GCM) 10K type strain sequencing project: providing services to taxonomists for standard genome sequencing and annotation.</title>
        <authorList>
            <consortium name="The Broad Institute Genomics Platform"/>
            <consortium name="The Broad Institute Genome Sequencing Center for Infectious Disease"/>
            <person name="Wu L."/>
            <person name="Ma J."/>
        </authorList>
    </citation>
    <scope>NUCLEOTIDE SEQUENCE [LARGE SCALE GENOMIC DNA]</scope>
    <source>
        <strain evidence="6">JCM 18053</strain>
    </source>
</reference>
<dbReference type="InterPro" id="IPR013747">
    <property type="entry name" value="ACP_syn_III_C"/>
</dbReference>
<dbReference type="RefSeq" id="WP_345738308.1">
    <property type="nucleotide sequence ID" value="NZ_BAABIA010000009.1"/>
</dbReference>
<accession>A0ABP9PIE7</accession>
<dbReference type="EMBL" id="BAABIA010000009">
    <property type="protein sequence ID" value="GAA5147129.1"/>
    <property type="molecule type" value="Genomic_DNA"/>
</dbReference>
<keyword evidence="1" id="KW-0808">Transferase</keyword>
<dbReference type="InterPro" id="IPR013751">
    <property type="entry name" value="ACP_syn_III_N"/>
</dbReference>
<dbReference type="CDD" id="cd00830">
    <property type="entry name" value="KAS_III"/>
    <property type="match status" value="1"/>
</dbReference>
<evidence type="ECO:0000259" key="3">
    <source>
        <dbReference type="Pfam" id="PF08541"/>
    </source>
</evidence>
<dbReference type="Gene3D" id="3.40.47.10">
    <property type="match status" value="1"/>
</dbReference>
<keyword evidence="6" id="KW-1185">Reference proteome</keyword>
<feature type="domain" description="Beta-ketoacyl-[acyl-carrier-protein] synthase III C-terminal" evidence="3">
    <location>
        <begin position="223"/>
        <end position="308"/>
    </location>
</feature>
<sequence length="310" mass="33453">MIPSIRIKHIAVHVPVFRESTLVRCSGFGYDATFLKEKLGTLELAVKEPGQQTSDLCVAAAKNLETRGVSLDDIGALIVCTQTPDGHGIPHTSAVVHGKLGLPDSCACFDLSLGCSGYVYGLSVVMAFMQVHGIQRGLFFTCDPYSEIVDATDQATSLLFGDAATVTLLEANGPGWAMTDILFGTQGKGGEAIHNRSGKLHMNGREVFNFALTQVPRQIRALLDKRQLTLNEVDLVALHQGSRYIVEKIRERLHLSASKAPVYLEGIGNTVSSAIPLLLEQHLGQRPARILLSGFGVGLSYASALLEWQD</sequence>
<evidence type="ECO:0000313" key="6">
    <source>
        <dbReference type="Proteomes" id="UP001499852"/>
    </source>
</evidence>
<protein>
    <submittedName>
        <fullName evidence="5">Ketoacyl-ACP synthase III</fullName>
    </submittedName>
</protein>
<proteinExistence type="predicted"/>
<dbReference type="Pfam" id="PF08545">
    <property type="entry name" value="ACP_syn_III"/>
    <property type="match status" value="1"/>
</dbReference>
<feature type="domain" description="Beta-ketoacyl-[acyl-carrier-protein] synthase III N-terminal" evidence="4">
    <location>
        <begin position="109"/>
        <end position="187"/>
    </location>
</feature>
<dbReference type="Proteomes" id="UP001499852">
    <property type="component" value="Unassembled WGS sequence"/>
</dbReference>
<name>A0ABP9PIE7_9BACT</name>
<evidence type="ECO:0000313" key="5">
    <source>
        <dbReference type="EMBL" id="GAA5147129.1"/>
    </source>
</evidence>
<keyword evidence="2" id="KW-0012">Acyltransferase</keyword>
<dbReference type="Pfam" id="PF08541">
    <property type="entry name" value="ACP_syn_III_C"/>
    <property type="match status" value="1"/>
</dbReference>
<gene>
    <name evidence="5" type="ORF">GCM10023213_41310</name>
</gene>
<evidence type="ECO:0000259" key="4">
    <source>
        <dbReference type="Pfam" id="PF08545"/>
    </source>
</evidence>